<accession>A0A0R3TJA5</accession>
<feature type="transmembrane region" description="Helical" evidence="1">
    <location>
        <begin position="164"/>
        <end position="186"/>
    </location>
</feature>
<evidence type="ECO:0000313" key="4">
    <source>
        <dbReference type="WBParaSite" id="HNAJ_0000714601-mRNA-1"/>
    </source>
</evidence>
<reference evidence="2 3" key="2">
    <citation type="submission" date="2018-11" db="EMBL/GenBank/DDBJ databases">
        <authorList>
            <consortium name="Pathogen Informatics"/>
        </authorList>
    </citation>
    <scope>NUCLEOTIDE SEQUENCE [LARGE SCALE GENOMIC DNA]</scope>
</reference>
<keyword evidence="1" id="KW-0472">Membrane</keyword>
<dbReference type="AlphaFoldDB" id="A0A0R3TJA5"/>
<keyword evidence="1" id="KW-1133">Transmembrane helix</keyword>
<keyword evidence="3" id="KW-1185">Reference proteome</keyword>
<gene>
    <name evidence="2" type="ORF">HNAJ_LOCUS7142</name>
</gene>
<organism evidence="4">
    <name type="scientific">Rodentolepis nana</name>
    <name type="common">Dwarf tapeworm</name>
    <name type="synonym">Hymenolepis nana</name>
    <dbReference type="NCBI Taxonomy" id="102285"/>
    <lineage>
        <taxon>Eukaryota</taxon>
        <taxon>Metazoa</taxon>
        <taxon>Spiralia</taxon>
        <taxon>Lophotrochozoa</taxon>
        <taxon>Platyhelminthes</taxon>
        <taxon>Cestoda</taxon>
        <taxon>Eucestoda</taxon>
        <taxon>Cyclophyllidea</taxon>
        <taxon>Hymenolepididae</taxon>
        <taxon>Rodentolepis</taxon>
    </lineage>
</organism>
<name>A0A0R3TJA5_RODNA</name>
<reference evidence="4" key="1">
    <citation type="submission" date="2017-02" db="UniProtKB">
        <authorList>
            <consortium name="WormBaseParasite"/>
        </authorList>
    </citation>
    <scope>IDENTIFICATION</scope>
</reference>
<dbReference type="WBParaSite" id="HNAJ_0000714601-mRNA-1">
    <property type="protein sequence ID" value="HNAJ_0000714601-mRNA-1"/>
    <property type="gene ID" value="HNAJ_0000714601"/>
</dbReference>
<dbReference type="Proteomes" id="UP000278807">
    <property type="component" value="Unassembled WGS sequence"/>
</dbReference>
<evidence type="ECO:0000313" key="3">
    <source>
        <dbReference type="Proteomes" id="UP000278807"/>
    </source>
</evidence>
<sequence>MPKCPLSPPPPRRTNFKFCFQTSRQSVHLFLQLHWPHWLPERTLCAYDQFVAKLENGQRTILSASSTLHAKKAFQMFYLKYVREIQAIAPYHESARFAIDACRRLKKKWIENALNESIRSEVSESLQYLINVRAALIMNLLKPDQHSYIQSINRLLSSDFKRPLPYCISCLTTFIVLTSSFFYLSYLRI</sequence>
<proteinExistence type="predicted"/>
<dbReference type="EMBL" id="UZAE01010960">
    <property type="protein sequence ID" value="VDO03002.1"/>
    <property type="molecule type" value="Genomic_DNA"/>
</dbReference>
<protein>
    <submittedName>
        <fullName evidence="4">RGS domain-containing protein</fullName>
    </submittedName>
</protein>
<dbReference type="OrthoDB" id="6318588at2759"/>
<keyword evidence="1" id="KW-0812">Transmembrane</keyword>
<evidence type="ECO:0000256" key="1">
    <source>
        <dbReference type="SAM" id="Phobius"/>
    </source>
</evidence>
<evidence type="ECO:0000313" key="2">
    <source>
        <dbReference type="EMBL" id="VDO03002.1"/>
    </source>
</evidence>